<dbReference type="CDD" id="cd03255">
    <property type="entry name" value="ABC_MJ0796_LolCDE_FtsE"/>
    <property type="match status" value="1"/>
</dbReference>
<dbReference type="AlphaFoldDB" id="A0A6L5X9E6"/>
<dbReference type="Pfam" id="PF00005">
    <property type="entry name" value="ABC_tran"/>
    <property type="match status" value="1"/>
</dbReference>
<comment type="caution">
    <text evidence="5">The sequence shown here is derived from an EMBL/GenBank/DDBJ whole genome shotgun (WGS) entry which is preliminary data.</text>
</comment>
<dbReference type="InterPro" id="IPR027417">
    <property type="entry name" value="P-loop_NTPase"/>
</dbReference>
<keyword evidence="3 5" id="KW-0067">ATP-binding</keyword>
<gene>
    <name evidence="5" type="ORF">FYJ35_13095</name>
</gene>
<dbReference type="InterPro" id="IPR017871">
    <property type="entry name" value="ABC_transporter-like_CS"/>
</dbReference>
<dbReference type="RefSeq" id="WP_154527316.1">
    <property type="nucleotide sequence ID" value="NZ_VULZ01000018.1"/>
</dbReference>
<evidence type="ECO:0000256" key="1">
    <source>
        <dbReference type="ARBA" id="ARBA00022448"/>
    </source>
</evidence>
<dbReference type="SUPFAM" id="SSF52540">
    <property type="entry name" value="P-loop containing nucleoside triphosphate hydrolases"/>
    <property type="match status" value="1"/>
</dbReference>
<keyword evidence="1" id="KW-0813">Transport</keyword>
<evidence type="ECO:0000313" key="5">
    <source>
        <dbReference type="EMBL" id="MSS15948.1"/>
    </source>
</evidence>
<evidence type="ECO:0000256" key="3">
    <source>
        <dbReference type="ARBA" id="ARBA00022840"/>
    </source>
</evidence>
<dbReference type="PANTHER" id="PTHR24220">
    <property type="entry name" value="IMPORT ATP-BINDING PROTEIN"/>
    <property type="match status" value="1"/>
</dbReference>
<name>A0A6L5X9E6_9FIRM</name>
<dbReference type="PROSITE" id="PS00211">
    <property type="entry name" value="ABC_TRANSPORTER_1"/>
    <property type="match status" value="1"/>
</dbReference>
<dbReference type="Gene3D" id="3.40.50.300">
    <property type="entry name" value="P-loop containing nucleotide triphosphate hydrolases"/>
    <property type="match status" value="1"/>
</dbReference>
<proteinExistence type="predicted"/>
<dbReference type="PANTHER" id="PTHR24220:SF494">
    <property type="entry name" value="ABC TRANSPORTER ATP-BINDING PROTEIN YXDL"/>
    <property type="match status" value="1"/>
</dbReference>
<keyword evidence="6" id="KW-1185">Reference proteome</keyword>
<dbReference type="InterPro" id="IPR003593">
    <property type="entry name" value="AAA+_ATPase"/>
</dbReference>
<evidence type="ECO:0000259" key="4">
    <source>
        <dbReference type="PROSITE" id="PS50893"/>
    </source>
</evidence>
<evidence type="ECO:0000313" key="6">
    <source>
        <dbReference type="Proteomes" id="UP000481852"/>
    </source>
</evidence>
<accession>A0A6L5X9E6</accession>
<dbReference type="GO" id="GO:0098796">
    <property type="term" value="C:membrane protein complex"/>
    <property type="evidence" value="ECO:0007669"/>
    <property type="project" value="UniProtKB-ARBA"/>
</dbReference>
<dbReference type="GO" id="GO:0005524">
    <property type="term" value="F:ATP binding"/>
    <property type="evidence" value="ECO:0007669"/>
    <property type="project" value="UniProtKB-KW"/>
</dbReference>
<dbReference type="GO" id="GO:0016887">
    <property type="term" value="F:ATP hydrolysis activity"/>
    <property type="evidence" value="ECO:0007669"/>
    <property type="project" value="InterPro"/>
</dbReference>
<dbReference type="GO" id="GO:0022857">
    <property type="term" value="F:transmembrane transporter activity"/>
    <property type="evidence" value="ECO:0007669"/>
    <property type="project" value="TreeGrafter"/>
</dbReference>
<dbReference type="PROSITE" id="PS50893">
    <property type="entry name" value="ABC_TRANSPORTER_2"/>
    <property type="match status" value="1"/>
</dbReference>
<dbReference type="InterPro" id="IPR015854">
    <property type="entry name" value="ABC_transpr_LolD-like"/>
</dbReference>
<sequence length="247" mass="27346">MNVLSVDQATKIYGNKVKVRAVDHLSLSVMEGEFVAIMGPSGSGKSTFLNLISGILPLTSGEIRIGEEDISRLKEEEAARFRRDKLGFVFQDYNLVDTLTIGENIMLPLMFQQKDPGSMRKEAHICAEKLGIDAVFDSRTYEVSGGQAQRAAIARAIIHHPKLLLADEPTGNLDSASAEQVMRMFAALNTEEHVSSIVVTHDPRTASFCGRVVFIRDGKVFHELYREDNQLQFYDEILGVLKFLGGA</sequence>
<dbReference type="SMART" id="SM00382">
    <property type="entry name" value="AAA"/>
    <property type="match status" value="1"/>
</dbReference>
<keyword evidence="2" id="KW-0547">Nucleotide-binding</keyword>
<dbReference type="GO" id="GO:0005886">
    <property type="term" value="C:plasma membrane"/>
    <property type="evidence" value="ECO:0007669"/>
    <property type="project" value="TreeGrafter"/>
</dbReference>
<dbReference type="InterPro" id="IPR017911">
    <property type="entry name" value="MacB-like_ATP-bd"/>
</dbReference>
<feature type="domain" description="ABC transporter" evidence="4">
    <location>
        <begin position="4"/>
        <end position="242"/>
    </location>
</feature>
<evidence type="ECO:0000256" key="2">
    <source>
        <dbReference type="ARBA" id="ARBA00022741"/>
    </source>
</evidence>
<protein>
    <submittedName>
        <fullName evidence="5">ABC transporter ATP-binding protein</fullName>
    </submittedName>
</protein>
<dbReference type="FunFam" id="3.40.50.300:FF:000032">
    <property type="entry name" value="Export ABC transporter ATP-binding protein"/>
    <property type="match status" value="1"/>
</dbReference>
<dbReference type="Proteomes" id="UP000481852">
    <property type="component" value="Unassembled WGS sequence"/>
</dbReference>
<organism evidence="5 6">
    <name type="scientific">Porcincola intestinalis</name>
    <dbReference type="NCBI Taxonomy" id="2606632"/>
    <lineage>
        <taxon>Bacteria</taxon>
        <taxon>Bacillati</taxon>
        <taxon>Bacillota</taxon>
        <taxon>Clostridia</taxon>
        <taxon>Lachnospirales</taxon>
        <taxon>Lachnospiraceae</taxon>
        <taxon>Porcincola</taxon>
    </lineage>
</organism>
<dbReference type="InterPro" id="IPR003439">
    <property type="entry name" value="ABC_transporter-like_ATP-bd"/>
</dbReference>
<dbReference type="EMBL" id="VULZ01000018">
    <property type="protein sequence ID" value="MSS15948.1"/>
    <property type="molecule type" value="Genomic_DNA"/>
</dbReference>
<reference evidence="5 6" key="1">
    <citation type="submission" date="2019-08" db="EMBL/GenBank/DDBJ databases">
        <title>In-depth cultivation of the pig gut microbiome towards novel bacterial diversity and tailored functional studies.</title>
        <authorList>
            <person name="Wylensek D."/>
            <person name="Hitch T.C.A."/>
            <person name="Clavel T."/>
        </authorList>
    </citation>
    <scope>NUCLEOTIDE SEQUENCE [LARGE SCALE GENOMIC DNA]</scope>
    <source>
        <strain evidence="5 6">Oil+RF-744-WCA-WT-11</strain>
    </source>
</reference>